<comment type="caution">
    <text evidence="1">The sequence shown here is derived from an EMBL/GenBank/DDBJ whole genome shotgun (WGS) entry which is preliminary data.</text>
</comment>
<evidence type="ECO:0000313" key="1">
    <source>
        <dbReference type="EMBL" id="KAJ8476205.1"/>
    </source>
</evidence>
<organism evidence="1 2">
    <name type="scientific">Ensete ventricosum</name>
    <name type="common">Abyssinian banana</name>
    <name type="synonym">Musa ensete</name>
    <dbReference type="NCBI Taxonomy" id="4639"/>
    <lineage>
        <taxon>Eukaryota</taxon>
        <taxon>Viridiplantae</taxon>
        <taxon>Streptophyta</taxon>
        <taxon>Embryophyta</taxon>
        <taxon>Tracheophyta</taxon>
        <taxon>Spermatophyta</taxon>
        <taxon>Magnoliopsida</taxon>
        <taxon>Liliopsida</taxon>
        <taxon>Zingiberales</taxon>
        <taxon>Musaceae</taxon>
        <taxon>Ensete</taxon>
    </lineage>
</organism>
<proteinExistence type="predicted"/>
<accession>A0AAV8QF64</accession>
<keyword evidence="2" id="KW-1185">Reference proteome</keyword>
<dbReference type="Proteomes" id="UP001222027">
    <property type="component" value="Unassembled WGS sequence"/>
</dbReference>
<gene>
    <name evidence="1" type="ORF">OPV22_019932</name>
</gene>
<dbReference type="EMBL" id="JAQQAF010000006">
    <property type="protein sequence ID" value="KAJ8476205.1"/>
    <property type="molecule type" value="Genomic_DNA"/>
</dbReference>
<protein>
    <submittedName>
        <fullName evidence="1">Uncharacterized protein</fullName>
    </submittedName>
</protein>
<reference evidence="1 2" key="1">
    <citation type="submission" date="2022-12" db="EMBL/GenBank/DDBJ databases">
        <title>Chromosome-scale assembly of the Ensete ventricosum genome.</title>
        <authorList>
            <person name="Dussert Y."/>
            <person name="Stocks J."/>
            <person name="Wendawek A."/>
            <person name="Woldeyes F."/>
            <person name="Nichols R.A."/>
            <person name="Borrell J.S."/>
        </authorList>
    </citation>
    <scope>NUCLEOTIDE SEQUENCE [LARGE SCALE GENOMIC DNA]</scope>
    <source>
        <strain evidence="2">cv. Maze</strain>
        <tissue evidence="1">Seeds</tissue>
    </source>
</reference>
<dbReference type="AlphaFoldDB" id="A0AAV8QF64"/>
<sequence length="77" mass="8684">MSGPAAVHRVAAPPLHKLPARLRFLDCARERGEQQAAIFRRFCSRFRRGILSASYIILKNFTPQAVNITTEAEIIFS</sequence>
<evidence type="ECO:0000313" key="2">
    <source>
        <dbReference type="Proteomes" id="UP001222027"/>
    </source>
</evidence>
<name>A0AAV8QF64_ENSVE</name>